<reference evidence="3" key="1">
    <citation type="submission" date="2020-11" db="EMBL/GenBank/DDBJ databases">
        <authorList>
            <consortium name="DOE Joint Genome Institute"/>
            <person name="Ahrendt S."/>
            <person name="Riley R."/>
            <person name="Andreopoulos W."/>
            <person name="Labutti K."/>
            <person name="Pangilinan J."/>
            <person name="Ruiz-Duenas F.J."/>
            <person name="Barrasa J.M."/>
            <person name="Sanchez-Garcia M."/>
            <person name="Camarero S."/>
            <person name="Miyauchi S."/>
            <person name="Serrano A."/>
            <person name="Linde D."/>
            <person name="Babiker R."/>
            <person name="Drula E."/>
            <person name="Ayuso-Fernandez I."/>
            <person name="Pacheco R."/>
            <person name="Padilla G."/>
            <person name="Ferreira P."/>
            <person name="Barriuso J."/>
            <person name="Kellner H."/>
            <person name="Castanera R."/>
            <person name="Alfaro M."/>
            <person name="Ramirez L."/>
            <person name="Pisabarro A.G."/>
            <person name="Kuo A."/>
            <person name="Tritt A."/>
            <person name="Lipzen A."/>
            <person name="He G."/>
            <person name="Yan M."/>
            <person name="Ng V."/>
            <person name="Cullen D."/>
            <person name="Martin F."/>
            <person name="Rosso M.-N."/>
            <person name="Henrissat B."/>
            <person name="Hibbett D."/>
            <person name="Martinez A.T."/>
            <person name="Grigoriev I.V."/>
        </authorList>
    </citation>
    <scope>NUCLEOTIDE SEQUENCE</scope>
    <source>
        <strain evidence="3">AH 40177</strain>
    </source>
</reference>
<proteinExistence type="predicted"/>
<dbReference type="EMBL" id="JADNRY010000006">
    <property type="protein sequence ID" value="KAF9076632.1"/>
    <property type="molecule type" value="Genomic_DNA"/>
</dbReference>
<feature type="compositionally biased region" description="Low complexity" evidence="2">
    <location>
        <begin position="317"/>
        <end position="333"/>
    </location>
</feature>
<feature type="compositionally biased region" description="Basic residues" evidence="2">
    <location>
        <begin position="31"/>
        <end position="40"/>
    </location>
</feature>
<evidence type="ECO:0000313" key="3">
    <source>
        <dbReference type="EMBL" id="KAF9076632.1"/>
    </source>
</evidence>
<keyword evidence="4" id="KW-1185">Reference proteome</keyword>
<feature type="region of interest" description="Disordered" evidence="2">
    <location>
        <begin position="953"/>
        <end position="985"/>
    </location>
</feature>
<feature type="compositionally biased region" description="Polar residues" evidence="2">
    <location>
        <begin position="355"/>
        <end position="365"/>
    </location>
</feature>
<feature type="compositionally biased region" description="Low complexity" evidence="2">
    <location>
        <begin position="399"/>
        <end position="410"/>
    </location>
</feature>
<feature type="region of interest" description="Disordered" evidence="2">
    <location>
        <begin position="173"/>
        <end position="235"/>
    </location>
</feature>
<name>A0A9P5Q9B4_9AGAR</name>
<feature type="region of interest" description="Disordered" evidence="2">
    <location>
        <begin position="22"/>
        <end position="95"/>
    </location>
</feature>
<organism evidence="3 4">
    <name type="scientific">Rhodocollybia butyracea</name>
    <dbReference type="NCBI Taxonomy" id="206335"/>
    <lineage>
        <taxon>Eukaryota</taxon>
        <taxon>Fungi</taxon>
        <taxon>Dikarya</taxon>
        <taxon>Basidiomycota</taxon>
        <taxon>Agaricomycotina</taxon>
        <taxon>Agaricomycetes</taxon>
        <taxon>Agaricomycetidae</taxon>
        <taxon>Agaricales</taxon>
        <taxon>Marasmiineae</taxon>
        <taxon>Omphalotaceae</taxon>
        <taxon>Rhodocollybia</taxon>
    </lineage>
</organism>
<feature type="region of interest" description="Disordered" evidence="2">
    <location>
        <begin position="669"/>
        <end position="721"/>
    </location>
</feature>
<feature type="compositionally biased region" description="Low complexity" evidence="2">
    <location>
        <begin position="634"/>
        <end position="644"/>
    </location>
</feature>
<feature type="region of interest" description="Disordered" evidence="2">
    <location>
        <begin position="391"/>
        <end position="412"/>
    </location>
</feature>
<feature type="region of interest" description="Disordered" evidence="2">
    <location>
        <begin position="628"/>
        <end position="652"/>
    </location>
</feature>
<feature type="compositionally biased region" description="Polar residues" evidence="2">
    <location>
        <begin position="52"/>
        <end position="73"/>
    </location>
</feature>
<feature type="region of interest" description="Disordered" evidence="2">
    <location>
        <begin position="833"/>
        <end position="881"/>
    </location>
</feature>
<dbReference type="OrthoDB" id="2528184at2759"/>
<feature type="coiled-coil region" evidence="1">
    <location>
        <begin position="412"/>
        <end position="527"/>
    </location>
</feature>
<feature type="region of interest" description="Disordered" evidence="2">
    <location>
        <begin position="311"/>
        <end position="374"/>
    </location>
</feature>
<evidence type="ECO:0000256" key="1">
    <source>
        <dbReference type="SAM" id="Coils"/>
    </source>
</evidence>
<protein>
    <submittedName>
        <fullName evidence="3">Uncharacterized protein</fullName>
    </submittedName>
</protein>
<dbReference type="AlphaFoldDB" id="A0A9P5Q9B4"/>
<accession>A0A9P5Q9B4</accession>
<gene>
    <name evidence="3" type="ORF">BDP27DRAFT_1414485</name>
</gene>
<evidence type="ECO:0000313" key="4">
    <source>
        <dbReference type="Proteomes" id="UP000772434"/>
    </source>
</evidence>
<sequence>MQTVDNAQDELAAQLRFESFKLGKPLPASMKQHRHSRSHSRNASISSVASLPLTTSKSTNLHDFSSLPTTNSMPALASKRNSHHRRLSSVSTRHESAEIMGVDLPVSAEQTASEKDSIRRRALWALEGKQDDASYSKVEIPELSTPEMENLMFDFSSKSFTAPSNTGYNSALMSNKRDSFKPSSSKDQLHTLVEEEEEEEDSQEHLPRTDMELPATSTIPDSDFAKSAPSRPRPATLTLRPLSLIQNAVSTVAHGLPTPSTPEARSGLRSLALVPIDETCSAVKRNPSVLSDASSASSSRVRPMLNLQISAQEELARPAPSRRSSISYKSSSSTAATGLPTPEMTPTFAERRYSHSSNGSASTLNSDDEFPPAPYSHLEKALSVRRTSMASFPASRPISSSGSEYTTSSEPSDEMLRLVADLKAERDELKRDVDGWRVRVGDLEKQIELLGKRVESERREAWVARSRVNLLEAEKSSFDKELEQIKNEMRTMVDVKDAEIDRLKALIRHHEKDKERTAEENTRLLRECGQWRTEVERLSKDVAATHDAHSNWRRGLQYASADFSESTTDVDLCSFDSDNEFGFPLKAVEEEQEEDLDLHCSQIPEEDVEDDYISEEDNGLAGYEDEDEDMTFQSSVSSSSFGSVHETHEPHSVAHLQTEAKVDVTHVAPSQTRPLSSSGSGSNTPGSLTPGSRSPSPSPVALNDMGEFNFPRTQAPAAPTHQTIGSLSKTWTFSAAQSSARNGFHWVPIPVSPSFYTYEHSKGLFARGLEAFDEDEAMPFSLPFDVVGTIVEESPGFLPVVVEEEEDEEDDETKVDNEDEDMFGDIAGIKITFTPAADDDDDNEYPSPQLEDSEHEDDYDDDDEEIEAEEEIKDSSEQDRSVDIQTDEEVLFQQPFTDTSVQKPTLIFEEFNDGSESGAPFNFGRPLRSSTPPNFSIVTPASVRVPLPSSIPRPTSSFTSSLASVDSSPTMSPSKIPVRSTSSFITPPAKRGGAIASFIPQPVPSVTSPSPIRKGPSLREKPPVASFIQPPRKPLMSAIKSKTGQNDSNGSAIQSSNCYNFNFYGAVVMNDAPSNRSIAGFSTDPFASNSSFQTNQSYSHSNKEGAGYALNSSFSWTSSMPPSADSTSFSSPLSSIMNSPKISFQTFAGFIPRAWGARSEPTSDSADCAQAAPAAVAKFTTYVSRDKQLERLRLRFQHESLFTQFYSHDMCQKCDGAIVSL</sequence>
<comment type="caution">
    <text evidence="3">The sequence shown here is derived from an EMBL/GenBank/DDBJ whole genome shotgun (WGS) entry which is preliminary data.</text>
</comment>
<feature type="region of interest" description="Disordered" evidence="2">
    <location>
        <begin position="1000"/>
        <end position="1030"/>
    </location>
</feature>
<dbReference type="Proteomes" id="UP000772434">
    <property type="component" value="Unassembled WGS sequence"/>
</dbReference>
<feature type="compositionally biased region" description="Low complexity" evidence="2">
    <location>
        <begin position="669"/>
        <end position="692"/>
    </location>
</feature>
<evidence type="ECO:0000256" key="2">
    <source>
        <dbReference type="SAM" id="MobiDB-lite"/>
    </source>
</evidence>
<feature type="compositionally biased region" description="Acidic residues" evidence="2">
    <location>
        <begin position="851"/>
        <end position="872"/>
    </location>
</feature>
<feature type="compositionally biased region" description="Low complexity" evidence="2">
    <location>
        <begin position="41"/>
        <end position="50"/>
    </location>
</feature>
<keyword evidence="1" id="KW-0175">Coiled coil</keyword>